<keyword evidence="5" id="KW-0347">Helicase</keyword>
<dbReference type="AlphaFoldDB" id="A0A3S4F5Q4"/>
<evidence type="ECO:0000256" key="1">
    <source>
        <dbReference type="ARBA" id="ARBA00022490"/>
    </source>
</evidence>
<dbReference type="GO" id="GO:0003677">
    <property type="term" value="F:DNA binding"/>
    <property type="evidence" value="ECO:0007669"/>
    <property type="project" value="UniProtKB-UniRule"/>
</dbReference>
<evidence type="ECO:0000313" key="6">
    <source>
        <dbReference type="Proteomes" id="UP000273655"/>
    </source>
</evidence>
<accession>A0A3S4F5Q4</accession>
<dbReference type="Pfam" id="PF05472">
    <property type="entry name" value="Ter"/>
    <property type="match status" value="1"/>
</dbReference>
<sequence>MDNATQLDLENQIQRINQLKTTFEQMVTVESGLPSAARFEWVHRHLPGLITLNAYRTLTLINNPATIRFGWANKHIIKNLSRDEVLSQLKKSLASPRSVPPWTREQWQFKLEREYQDIAALPQQARLKIKRPVKVQPIARIWYKGQQKQVQHACPTPIIALINTDNGAGVPDIGGLENYDADNIQHRFKTTGAAAATDYSATAPVCGGLTSRRHTANHQLRTYPGVELLVAKVS</sequence>
<dbReference type="GO" id="GO:0006274">
    <property type="term" value="P:DNA replication termination"/>
    <property type="evidence" value="ECO:0007669"/>
    <property type="project" value="UniProtKB-UniRule"/>
</dbReference>
<dbReference type="InterPro" id="IPR036381">
    <property type="entry name" value="Tus_dom1"/>
</dbReference>
<keyword evidence="3" id="KW-0238">DNA-binding</keyword>
<gene>
    <name evidence="5" type="primary">tus_1</name>
    <name evidence="5" type="ORF">NCTC8271_02909</name>
</gene>
<dbReference type="Proteomes" id="UP000273655">
    <property type="component" value="Chromosome 1"/>
</dbReference>
<keyword evidence="1" id="KW-0963">Cytoplasm</keyword>
<dbReference type="InterPro" id="IPR036384">
    <property type="entry name" value="Tus_sf"/>
</dbReference>
<dbReference type="Gene3D" id="3.50.14.10">
    <property type="entry name" value="Replication terminator Tus, domain 1 superfamily/Replication terminator Tus"/>
    <property type="match status" value="1"/>
</dbReference>
<keyword evidence="2" id="KW-0235">DNA replication</keyword>
<evidence type="ECO:0000256" key="4">
    <source>
        <dbReference type="NCBIfam" id="TIGR02648"/>
    </source>
</evidence>
<protein>
    <recommendedName>
        <fullName evidence="4">DNA replication terminus site-binding protein</fullName>
    </recommendedName>
</protein>
<dbReference type="GO" id="GO:0004386">
    <property type="term" value="F:helicase activity"/>
    <property type="evidence" value="ECO:0007669"/>
    <property type="project" value="UniProtKB-KW"/>
</dbReference>
<dbReference type="EMBL" id="LR134148">
    <property type="protein sequence ID" value="VEA37708.1"/>
    <property type="molecule type" value="Genomic_DNA"/>
</dbReference>
<name>A0A3S4F5Q4_SALET</name>
<evidence type="ECO:0000313" key="5">
    <source>
        <dbReference type="EMBL" id="VEA37708.1"/>
    </source>
</evidence>
<keyword evidence="5" id="KW-0378">Hydrolase</keyword>
<dbReference type="NCBIfam" id="TIGR02648">
    <property type="entry name" value="rep_term_tus"/>
    <property type="match status" value="1"/>
</dbReference>
<dbReference type="InterPro" id="IPR008865">
    <property type="entry name" value="DNA_replication_term_site-bd"/>
</dbReference>
<dbReference type="SUPFAM" id="SSF56596">
    <property type="entry name" value="Replication terminator protein (Tus)"/>
    <property type="match status" value="1"/>
</dbReference>
<organism evidence="5 6">
    <name type="scientific">Salmonella enterica I</name>
    <dbReference type="NCBI Taxonomy" id="59201"/>
    <lineage>
        <taxon>Bacteria</taxon>
        <taxon>Pseudomonadati</taxon>
        <taxon>Pseudomonadota</taxon>
        <taxon>Gammaproteobacteria</taxon>
        <taxon>Enterobacterales</taxon>
        <taxon>Enterobacteriaceae</taxon>
        <taxon>Salmonella</taxon>
    </lineage>
</organism>
<evidence type="ECO:0000256" key="3">
    <source>
        <dbReference type="ARBA" id="ARBA00023125"/>
    </source>
</evidence>
<evidence type="ECO:0000256" key="2">
    <source>
        <dbReference type="ARBA" id="ARBA00022705"/>
    </source>
</evidence>
<reference evidence="5 6" key="1">
    <citation type="submission" date="2018-12" db="EMBL/GenBank/DDBJ databases">
        <authorList>
            <consortium name="Pathogen Informatics"/>
        </authorList>
    </citation>
    <scope>NUCLEOTIDE SEQUENCE [LARGE SCALE GENOMIC DNA]</scope>
    <source>
        <strain evidence="5 6">NCTC8271</strain>
    </source>
</reference>
<keyword evidence="5" id="KW-0547">Nucleotide-binding</keyword>
<proteinExistence type="predicted"/>
<dbReference type="GO" id="GO:0005737">
    <property type="term" value="C:cytoplasm"/>
    <property type="evidence" value="ECO:0007669"/>
    <property type="project" value="InterPro"/>
</dbReference>
<keyword evidence="5" id="KW-0067">ATP-binding</keyword>